<proteinExistence type="predicted"/>
<dbReference type="AlphaFoldDB" id="A0A383F0A5"/>
<gene>
    <name evidence="1" type="ORF">METZ01_LOCUS515128</name>
</gene>
<organism evidence="1">
    <name type="scientific">marine metagenome</name>
    <dbReference type="NCBI Taxonomy" id="408172"/>
    <lineage>
        <taxon>unclassified sequences</taxon>
        <taxon>metagenomes</taxon>
        <taxon>ecological metagenomes</taxon>
    </lineage>
</organism>
<dbReference type="EMBL" id="UINC01230233">
    <property type="protein sequence ID" value="SVE62274.1"/>
    <property type="molecule type" value="Genomic_DNA"/>
</dbReference>
<reference evidence="1" key="1">
    <citation type="submission" date="2018-05" db="EMBL/GenBank/DDBJ databases">
        <authorList>
            <person name="Lanie J.A."/>
            <person name="Ng W.-L."/>
            <person name="Kazmierczak K.M."/>
            <person name="Andrzejewski T.M."/>
            <person name="Davidsen T.M."/>
            <person name="Wayne K.J."/>
            <person name="Tettelin H."/>
            <person name="Glass J.I."/>
            <person name="Rusch D."/>
            <person name="Podicherti R."/>
            <person name="Tsui H.-C.T."/>
            <person name="Winkler M.E."/>
        </authorList>
    </citation>
    <scope>NUCLEOTIDE SEQUENCE</scope>
</reference>
<feature type="non-terminal residue" evidence="1">
    <location>
        <position position="66"/>
    </location>
</feature>
<protein>
    <submittedName>
        <fullName evidence="1">Uncharacterized protein</fullName>
    </submittedName>
</protein>
<name>A0A383F0A5_9ZZZZ</name>
<evidence type="ECO:0000313" key="1">
    <source>
        <dbReference type="EMBL" id="SVE62274.1"/>
    </source>
</evidence>
<sequence>MLALVTTAQLIGVIAGVLTAHLIWNNPPPCPEEFMKLEKREMVKLCEYKHMPYGRIVWVLKKTQET</sequence>
<accession>A0A383F0A5</accession>